<evidence type="ECO:0000256" key="11">
    <source>
        <dbReference type="RuleBase" id="RU003567"/>
    </source>
</evidence>
<accession>A0A4Y3M5A4</accession>
<evidence type="ECO:0000256" key="5">
    <source>
        <dbReference type="ARBA" id="ARBA00034021"/>
    </source>
</evidence>
<dbReference type="NCBIfam" id="NF001368">
    <property type="entry name" value="PRK00277.1"/>
    <property type="match status" value="1"/>
</dbReference>
<dbReference type="InterPro" id="IPR001907">
    <property type="entry name" value="ClpP"/>
</dbReference>
<dbReference type="InterPro" id="IPR029045">
    <property type="entry name" value="ClpP/crotonase-like_dom_sf"/>
</dbReference>
<evidence type="ECO:0000256" key="6">
    <source>
        <dbReference type="HAMAP-Rule" id="MF_00444"/>
    </source>
</evidence>
<protein>
    <recommendedName>
        <fullName evidence="6 11">ATP-dependent Clp protease proteolytic subunit</fullName>
        <ecNumber evidence="6 9">3.4.21.92</ecNumber>
    </recommendedName>
    <alternativeName>
        <fullName evidence="6">Endopeptidase Clp</fullName>
    </alternativeName>
</protein>
<dbReference type="GO" id="GO:0051117">
    <property type="term" value="F:ATPase binding"/>
    <property type="evidence" value="ECO:0007669"/>
    <property type="project" value="TreeGrafter"/>
</dbReference>
<comment type="subunit">
    <text evidence="6">Fourteen ClpP subunits assemble into 2 heptameric rings which stack back to back to give a disk-like structure with a central cavity, resembling the structure of eukaryotic proteasomes.</text>
</comment>
<gene>
    <name evidence="6 13" type="primary">clpP</name>
    <name evidence="13" type="ORF">GRO01_13590</name>
</gene>
<feature type="active site" evidence="7">
    <location>
        <position position="111"/>
    </location>
</feature>
<dbReference type="InterPro" id="IPR018215">
    <property type="entry name" value="ClpP_Ser_AS"/>
</dbReference>
<proteinExistence type="inferred from homology"/>
<comment type="caution">
    <text evidence="13">The sequence shown here is derived from an EMBL/GenBank/DDBJ whole genome shotgun (WGS) entry which is preliminary data.</text>
</comment>
<dbReference type="EMBL" id="BJLY01000002">
    <property type="protein sequence ID" value="GEB03783.1"/>
    <property type="molecule type" value="Genomic_DNA"/>
</dbReference>
<dbReference type="InterPro" id="IPR033135">
    <property type="entry name" value="ClpP_His_AS"/>
</dbReference>
<feature type="active site" description="Nucleophile" evidence="6">
    <location>
        <position position="111"/>
    </location>
</feature>
<reference evidence="13 14" key="1">
    <citation type="submission" date="2019-06" db="EMBL/GenBank/DDBJ databases">
        <title>Whole genome shotgun sequence of Gluconobacter roseus NBRC 3990.</title>
        <authorList>
            <person name="Hosoyama A."/>
            <person name="Uohara A."/>
            <person name="Ohji S."/>
            <person name="Ichikawa N."/>
        </authorList>
    </citation>
    <scope>NUCLEOTIDE SEQUENCE [LARGE SCALE GENOMIC DNA]</scope>
    <source>
        <strain evidence="13 14">NBRC 3990</strain>
    </source>
</reference>
<evidence type="ECO:0000256" key="9">
    <source>
        <dbReference type="RuleBase" id="RU000549"/>
    </source>
</evidence>
<feature type="region of interest" description="Disordered" evidence="12">
    <location>
        <begin position="205"/>
        <end position="233"/>
    </location>
</feature>
<dbReference type="SUPFAM" id="SSF52096">
    <property type="entry name" value="ClpP/crotonase"/>
    <property type="match status" value="1"/>
</dbReference>
<dbReference type="AlphaFoldDB" id="A0A4Y3M5A4"/>
<evidence type="ECO:0000256" key="3">
    <source>
        <dbReference type="ARBA" id="ARBA00022801"/>
    </source>
</evidence>
<dbReference type="HAMAP" id="MF_00444">
    <property type="entry name" value="ClpP"/>
    <property type="match status" value="1"/>
</dbReference>
<keyword evidence="6" id="KW-0963">Cytoplasm</keyword>
<dbReference type="EC" id="3.4.21.92" evidence="6 9"/>
<dbReference type="FunFam" id="3.90.226.10:FF:000001">
    <property type="entry name" value="ATP-dependent Clp protease proteolytic subunit"/>
    <property type="match status" value="1"/>
</dbReference>
<dbReference type="PRINTS" id="PR00127">
    <property type="entry name" value="CLPPROTEASEP"/>
</dbReference>
<dbReference type="Gene3D" id="3.90.226.10">
    <property type="entry name" value="2-enoyl-CoA Hydratase, Chain A, domain 1"/>
    <property type="match status" value="1"/>
</dbReference>
<evidence type="ECO:0000256" key="7">
    <source>
        <dbReference type="PROSITE-ProRule" id="PRU10085"/>
    </source>
</evidence>
<comment type="subcellular location">
    <subcellularLocation>
        <location evidence="6">Cytoplasm</location>
    </subcellularLocation>
</comment>
<dbReference type="CDD" id="cd07017">
    <property type="entry name" value="S14_ClpP_2"/>
    <property type="match status" value="1"/>
</dbReference>
<evidence type="ECO:0000313" key="14">
    <source>
        <dbReference type="Proteomes" id="UP000320772"/>
    </source>
</evidence>
<comment type="similarity">
    <text evidence="1 6 11">Belongs to the peptidase S14 family.</text>
</comment>
<dbReference type="GO" id="GO:0004252">
    <property type="term" value="F:serine-type endopeptidase activity"/>
    <property type="evidence" value="ECO:0007669"/>
    <property type="project" value="UniProtKB-UniRule"/>
</dbReference>
<evidence type="ECO:0000256" key="2">
    <source>
        <dbReference type="ARBA" id="ARBA00022670"/>
    </source>
</evidence>
<name>A0A4Y3M5A4_9PROT</name>
<dbReference type="NCBIfam" id="NF009205">
    <property type="entry name" value="PRK12553.1"/>
    <property type="match status" value="1"/>
</dbReference>
<dbReference type="Pfam" id="PF00574">
    <property type="entry name" value="CLP_protease"/>
    <property type="match status" value="1"/>
</dbReference>
<dbReference type="GO" id="GO:0005737">
    <property type="term" value="C:cytoplasm"/>
    <property type="evidence" value="ECO:0007669"/>
    <property type="project" value="UniProtKB-SubCell"/>
</dbReference>
<keyword evidence="2 6" id="KW-0645">Protease</keyword>
<organism evidence="13 14">
    <name type="scientific">Gluconobacter roseus NBRC 3990</name>
    <dbReference type="NCBI Taxonomy" id="1307950"/>
    <lineage>
        <taxon>Bacteria</taxon>
        <taxon>Pseudomonadati</taxon>
        <taxon>Pseudomonadota</taxon>
        <taxon>Alphaproteobacteria</taxon>
        <taxon>Acetobacterales</taxon>
        <taxon>Acetobacteraceae</taxon>
        <taxon>Gluconobacter</taxon>
    </lineage>
</organism>
<dbReference type="PANTHER" id="PTHR10381:SF11">
    <property type="entry name" value="ATP-DEPENDENT CLP PROTEASE PROTEOLYTIC SUBUNIT, MITOCHONDRIAL"/>
    <property type="match status" value="1"/>
</dbReference>
<evidence type="ECO:0000256" key="12">
    <source>
        <dbReference type="SAM" id="MobiDB-lite"/>
    </source>
</evidence>
<sequence>MTIRDRDPLEVFSNSLVPMVVEQTARGERSFDIFSRLLQERIIFLTGPVYDQVSSLICAQLLYLESVNPTKEISFYINSPGGVVSAGLAIYDTMQYIRCPVSTVCIGQAASMGSLLLAGGEKGHRYALPNARVMVHQPSGGAQGQASDIEIQAREILIIRQRLNEIYREHTGQTLEQIEQKLERDSYLSANEAREFGLIDKVVERNPHETTPTRVETSLKQGESDAPLGTEKRHPDMPLFVSWGIPAPGLPKAFDLGLQLKFFRMSAA</sequence>
<evidence type="ECO:0000256" key="1">
    <source>
        <dbReference type="ARBA" id="ARBA00007039"/>
    </source>
</evidence>
<evidence type="ECO:0000256" key="8">
    <source>
        <dbReference type="PROSITE-ProRule" id="PRU10086"/>
    </source>
</evidence>
<evidence type="ECO:0000313" key="13">
    <source>
        <dbReference type="EMBL" id="GEB03783.1"/>
    </source>
</evidence>
<comment type="catalytic activity">
    <reaction evidence="5 6 8">
        <text>Hydrolysis of proteins to small peptides in the presence of ATP and magnesium. alpha-casein is the usual test substrate. In the absence of ATP, only oligopeptides shorter than five residues are hydrolyzed (such as succinyl-Leu-Tyr-|-NHMec, and Leu-Tyr-Leu-|-Tyr-Trp, in which cleavage of the -Tyr-|-Leu- and -Tyr-|-Trp bonds also occurs).</text>
        <dbReference type="EC" id="3.4.21.92"/>
    </reaction>
</comment>
<dbReference type="GO" id="GO:0009368">
    <property type="term" value="C:endopeptidase Clp complex"/>
    <property type="evidence" value="ECO:0007669"/>
    <property type="project" value="TreeGrafter"/>
</dbReference>
<dbReference type="GO" id="GO:0006515">
    <property type="term" value="P:protein quality control for misfolded or incompletely synthesized proteins"/>
    <property type="evidence" value="ECO:0007669"/>
    <property type="project" value="TreeGrafter"/>
</dbReference>
<evidence type="ECO:0000256" key="10">
    <source>
        <dbReference type="RuleBase" id="RU000550"/>
    </source>
</evidence>
<dbReference type="GO" id="GO:0004176">
    <property type="term" value="F:ATP-dependent peptidase activity"/>
    <property type="evidence" value="ECO:0007669"/>
    <property type="project" value="InterPro"/>
</dbReference>
<dbReference type="PANTHER" id="PTHR10381">
    <property type="entry name" value="ATP-DEPENDENT CLP PROTEASE PROTEOLYTIC SUBUNIT"/>
    <property type="match status" value="1"/>
</dbReference>
<feature type="active site" evidence="6 8">
    <location>
        <position position="136"/>
    </location>
</feature>
<dbReference type="PROSITE" id="PS00382">
    <property type="entry name" value="CLP_PROTEASE_HIS"/>
    <property type="match status" value="1"/>
</dbReference>
<dbReference type="InterPro" id="IPR023562">
    <property type="entry name" value="ClpP/TepA"/>
</dbReference>
<comment type="function">
    <text evidence="6 10">Cleaves peptides in various proteins in a process that requires ATP hydrolysis. Has a chymotrypsin-like activity. Plays a major role in the degradation of misfolded proteins.</text>
</comment>
<keyword evidence="4 6" id="KW-0720">Serine protease</keyword>
<evidence type="ECO:0000256" key="4">
    <source>
        <dbReference type="ARBA" id="ARBA00022825"/>
    </source>
</evidence>
<keyword evidence="3 6" id="KW-0378">Hydrolase</keyword>
<dbReference type="PROSITE" id="PS00381">
    <property type="entry name" value="CLP_PROTEASE_SER"/>
    <property type="match status" value="1"/>
</dbReference>
<dbReference type="Proteomes" id="UP000320772">
    <property type="component" value="Unassembled WGS sequence"/>
</dbReference>
<feature type="compositionally biased region" description="Polar residues" evidence="12">
    <location>
        <begin position="209"/>
        <end position="221"/>
    </location>
</feature>
<keyword evidence="14" id="KW-1185">Reference proteome</keyword>